<reference evidence="1 2" key="1">
    <citation type="journal article" date="2012" name="J. Bacteriol.">
        <title>Genome sequence of the model hyperthermophilic archaeon Thermococcus litoralis NS-C.</title>
        <authorList>
            <person name="Gardner A.F."/>
            <person name="Kumar S."/>
            <person name="Perler F.B."/>
        </authorList>
    </citation>
    <scope>NUCLEOTIDE SEQUENCE [LARGE SCALE GENOMIC DNA]</scope>
    <source>
        <strain evidence="2">ATCC 51850 / DSM 5473 / JCM 8560 / NS-C</strain>
    </source>
</reference>
<dbReference type="Pfam" id="PF03192">
    <property type="entry name" value="DUF257"/>
    <property type="match status" value="1"/>
</dbReference>
<dbReference type="InterPro" id="IPR005489">
    <property type="entry name" value="DUF257"/>
</dbReference>
<accession>H3ZL96</accession>
<dbReference type="OrthoDB" id="85875at2157"/>
<organism evidence="1 2">
    <name type="scientific">Thermococcus litoralis (strain ATCC 51850 / DSM 5473 / JCM 8560 / NS-C)</name>
    <dbReference type="NCBI Taxonomy" id="523849"/>
    <lineage>
        <taxon>Archaea</taxon>
        <taxon>Methanobacteriati</taxon>
        <taxon>Methanobacteriota</taxon>
        <taxon>Thermococci</taxon>
        <taxon>Thermococcales</taxon>
        <taxon>Thermococcaceae</taxon>
        <taxon>Thermococcus</taxon>
    </lineage>
</organism>
<dbReference type="PaxDb" id="523849-OCC_12004"/>
<sequence>MQIIDLLSHIKPGETVVVEHDSTAVPSYVLYILVRDALNEGKRVLIDDFMDTLHIYKTQLELAGIDVSIFDDILVIKIGGIAEVGKIVGIISPRGGTIIRKEYERIYTGVVSEEETTINPVLGLEKVLLLSEDKFDLMATLAEIYLRLGDKRRIAIYFINRDVLKNINPVALPIIEFMATTLIEVEKKGRVYTLEVRKSITPEIDGKTFNYDIDRLEG</sequence>
<dbReference type="EMBL" id="CP006670">
    <property type="protein sequence ID" value="EHR78357.1"/>
    <property type="molecule type" value="Genomic_DNA"/>
</dbReference>
<dbReference type="AlphaFoldDB" id="H3ZL96"/>
<name>H3ZL96_THELN</name>
<dbReference type="KEGG" id="tlt:OCC_12004"/>
<dbReference type="Gene3D" id="3.40.50.11570">
    <property type="entry name" value="Protein of unknown function DUF257"/>
    <property type="match status" value="1"/>
</dbReference>
<evidence type="ECO:0008006" key="3">
    <source>
        <dbReference type="Google" id="ProtNLM"/>
    </source>
</evidence>
<gene>
    <name evidence="1" type="ORF">OCC_12004</name>
</gene>
<dbReference type="Proteomes" id="UP000015502">
    <property type="component" value="Chromosome"/>
</dbReference>
<evidence type="ECO:0000313" key="1">
    <source>
        <dbReference type="EMBL" id="EHR78357.1"/>
    </source>
</evidence>
<evidence type="ECO:0000313" key="2">
    <source>
        <dbReference type="Proteomes" id="UP000015502"/>
    </source>
</evidence>
<keyword evidence="2" id="KW-1185">Reference proteome</keyword>
<dbReference type="HOGENOM" id="CLU_102063_2_0_2"/>
<dbReference type="GeneID" id="16550139"/>
<dbReference type="RefSeq" id="WP_004067144.1">
    <property type="nucleotide sequence ID" value="NC_022084.1"/>
</dbReference>
<proteinExistence type="predicted"/>
<protein>
    <recommendedName>
        <fullName evidence="3">KaiC-like domain-containing protein</fullName>
    </recommendedName>
</protein>